<protein>
    <submittedName>
        <fullName evidence="1">Uncharacterized protein</fullName>
    </submittedName>
</protein>
<reference evidence="2" key="2">
    <citation type="submission" date="2015-01" db="EMBL/GenBank/DDBJ databases">
        <title>Evolutionary Origins and Diversification of the Mycorrhizal Mutualists.</title>
        <authorList>
            <consortium name="DOE Joint Genome Institute"/>
            <consortium name="Mycorrhizal Genomics Consortium"/>
            <person name="Kohler A."/>
            <person name="Kuo A."/>
            <person name="Nagy L.G."/>
            <person name="Floudas D."/>
            <person name="Copeland A."/>
            <person name="Barry K.W."/>
            <person name="Cichocki N."/>
            <person name="Veneault-Fourrey C."/>
            <person name="LaButti K."/>
            <person name="Lindquist E.A."/>
            <person name="Lipzen A."/>
            <person name="Lundell T."/>
            <person name="Morin E."/>
            <person name="Murat C."/>
            <person name="Riley R."/>
            <person name="Ohm R."/>
            <person name="Sun H."/>
            <person name="Tunlid A."/>
            <person name="Henrissat B."/>
            <person name="Grigoriev I.V."/>
            <person name="Hibbett D.S."/>
            <person name="Martin F."/>
        </authorList>
    </citation>
    <scope>NUCLEOTIDE SEQUENCE [LARGE SCALE GENOMIC DNA]</scope>
    <source>
        <strain evidence="2">ATCC 200175</strain>
    </source>
</reference>
<accession>A0A0C9U9I8</accession>
<reference evidence="1 2" key="1">
    <citation type="submission" date="2014-06" db="EMBL/GenBank/DDBJ databases">
        <authorList>
            <consortium name="DOE Joint Genome Institute"/>
            <person name="Kuo A."/>
            <person name="Kohler A."/>
            <person name="Nagy L.G."/>
            <person name="Floudas D."/>
            <person name="Copeland A."/>
            <person name="Barry K.W."/>
            <person name="Cichocki N."/>
            <person name="Veneault-Fourrey C."/>
            <person name="LaButti K."/>
            <person name="Lindquist E.A."/>
            <person name="Lipzen A."/>
            <person name="Lundell T."/>
            <person name="Morin E."/>
            <person name="Murat C."/>
            <person name="Sun H."/>
            <person name="Tunlid A."/>
            <person name="Henrissat B."/>
            <person name="Grigoriev I.V."/>
            <person name="Hibbett D.S."/>
            <person name="Martin F."/>
            <person name="Nordberg H.P."/>
            <person name="Cantor M.N."/>
            <person name="Hua S.X."/>
        </authorList>
    </citation>
    <scope>NUCLEOTIDE SEQUENCE [LARGE SCALE GENOMIC DNA]</scope>
    <source>
        <strain evidence="1 2">ATCC 200175</strain>
    </source>
</reference>
<sequence>MAPKRPRHSDSGLGTIEKDTLLVSLKELLSALGKGEDEYPRGKLLEMVQNLCNKFEGTTGNQPTTHVTLSSADKHIVDVLKINQSLLAITDAKRQEIRDLGCTDTPGCISMEVTKHLVRLVRGHTSSDTEAGIRILVNTVLLRLASAMSLRDVGVVIIPEHPFVGIDVCRGSGNFSLNGVVVVQTPTQFTSHFCHGTIKPSEPSATGRGARFNIIEVKVLDILSAIPQVAATAAACCQNQSLAAIRGCITTGEKWMFFVYEHRDNGGEIRLSDTFELESDLHGLALVLGLLQDWLGNANILAQDIFTFEKAPIPRG</sequence>
<gene>
    <name evidence="1" type="ORF">PAXINDRAFT_169073</name>
</gene>
<name>A0A0C9U9I8_PAXIN</name>
<organism evidence="1 2">
    <name type="scientific">Paxillus involutus ATCC 200175</name>
    <dbReference type="NCBI Taxonomy" id="664439"/>
    <lineage>
        <taxon>Eukaryota</taxon>
        <taxon>Fungi</taxon>
        <taxon>Dikarya</taxon>
        <taxon>Basidiomycota</taxon>
        <taxon>Agaricomycotina</taxon>
        <taxon>Agaricomycetes</taxon>
        <taxon>Agaricomycetidae</taxon>
        <taxon>Boletales</taxon>
        <taxon>Paxilineae</taxon>
        <taxon>Paxillaceae</taxon>
        <taxon>Paxillus</taxon>
    </lineage>
</organism>
<dbReference type="OrthoDB" id="2686353at2759"/>
<dbReference type="HOGENOM" id="CLU_074865_0_0_1"/>
<evidence type="ECO:0000313" key="1">
    <source>
        <dbReference type="EMBL" id="KIJ15636.1"/>
    </source>
</evidence>
<dbReference type="Proteomes" id="UP000053647">
    <property type="component" value="Unassembled WGS sequence"/>
</dbReference>
<proteinExistence type="predicted"/>
<dbReference type="EMBL" id="KN819336">
    <property type="protein sequence ID" value="KIJ15636.1"/>
    <property type="molecule type" value="Genomic_DNA"/>
</dbReference>
<dbReference type="AlphaFoldDB" id="A0A0C9U9I8"/>
<evidence type="ECO:0000313" key="2">
    <source>
        <dbReference type="Proteomes" id="UP000053647"/>
    </source>
</evidence>
<keyword evidence="2" id="KW-1185">Reference proteome</keyword>